<evidence type="ECO:0000256" key="7">
    <source>
        <dbReference type="ARBA" id="ARBA00022989"/>
    </source>
</evidence>
<reference evidence="13" key="2">
    <citation type="submission" date="2022-11" db="EMBL/GenBank/DDBJ databases">
        <title>complete genomes of mycoplasma synoviae ZX313 strain and SD2 strain.</title>
        <authorList>
            <person name="Zhong Q."/>
        </authorList>
    </citation>
    <scope>NUCLEOTIDE SEQUENCE</scope>
    <source>
        <strain evidence="13">SD2</strain>
    </source>
</reference>
<keyword evidence="8 10" id="KW-0472">Membrane</keyword>
<dbReference type="GO" id="GO:0015833">
    <property type="term" value="P:peptide transport"/>
    <property type="evidence" value="ECO:0007669"/>
    <property type="project" value="UniProtKB-KW"/>
</dbReference>
<feature type="region of interest" description="Disordered" evidence="11">
    <location>
        <begin position="1"/>
        <end position="23"/>
    </location>
</feature>
<dbReference type="AlphaFoldDB" id="A0AAX3F1D5"/>
<organism evidence="13 14">
    <name type="scientific">Mycoplasmopsis synoviae</name>
    <name type="common">Mycoplasma synoviae</name>
    <dbReference type="NCBI Taxonomy" id="2109"/>
    <lineage>
        <taxon>Bacteria</taxon>
        <taxon>Bacillati</taxon>
        <taxon>Mycoplasmatota</taxon>
        <taxon>Mycoplasmoidales</taxon>
        <taxon>Metamycoplasmataceae</taxon>
        <taxon>Mycoplasmopsis</taxon>
    </lineage>
</organism>
<accession>A0AAX3F1D5</accession>
<keyword evidence="2 10" id="KW-0813">Transport</keyword>
<comment type="subcellular location">
    <subcellularLocation>
        <location evidence="1 10">Cell membrane</location>
        <topology evidence="1 10">Multi-pass membrane protein</topology>
    </subcellularLocation>
</comment>
<dbReference type="PANTHER" id="PTHR43386">
    <property type="entry name" value="OLIGOPEPTIDE TRANSPORT SYSTEM PERMEASE PROTEIN APPC"/>
    <property type="match status" value="1"/>
</dbReference>
<dbReference type="InterPro" id="IPR000515">
    <property type="entry name" value="MetI-like"/>
</dbReference>
<evidence type="ECO:0000256" key="9">
    <source>
        <dbReference type="ARBA" id="ARBA00024202"/>
    </source>
</evidence>
<keyword evidence="6" id="KW-0653">Protein transport</keyword>
<feature type="transmembrane region" description="Helical" evidence="10">
    <location>
        <begin position="194"/>
        <end position="213"/>
    </location>
</feature>
<feature type="domain" description="ABC transmembrane type-1" evidence="12">
    <location>
        <begin position="132"/>
        <end position="318"/>
    </location>
</feature>
<feature type="transmembrane region" description="Helical" evidence="10">
    <location>
        <begin position="69"/>
        <end position="92"/>
    </location>
</feature>
<dbReference type="Pfam" id="PF00528">
    <property type="entry name" value="BPD_transp_1"/>
    <property type="match status" value="1"/>
</dbReference>
<feature type="transmembrane region" description="Helical" evidence="10">
    <location>
        <begin position="240"/>
        <end position="263"/>
    </location>
</feature>
<dbReference type="InterPro" id="IPR035906">
    <property type="entry name" value="MetI-like_sf"/>
</dbReference>
<sequence length="329" mass="36997">MKFGLKPTEAKTQSRNDLSNKDAPNPLLKPFAYQQWKMVGNILEYRESAYLKTSLSPFKQFLNRYSKSWSGVFGFVFLVAIFLFTFLFPLIWNDTSASNDAKDGYLQPFFKGHLLGTTSRGNDLWTLIWHGLRYSLLLSLVVTLVEVFIGVTFGILMGHFEWFDKAFTFFIKIFSVIPTIIILILVTIVINPTFWVIALALSLTGWTGMANQIRAQVKRAKNFEWISASKVLATPTYKILLSYLPVIVPILVTQLVFTIPGVILSETSLAFIGLSIPDAITLGTLINEGINTFSIYPRYVLIPASFLIVITTSVQLIGSAIQTSLLKQR</sequence>
<evidence type="ECO:0000259" key="12">
    <source>
        <dbReference type="PROSITE" id="PS50928"/>
    </source>
</evidence>
<keyword evidence="3" id="KW-1003">Cell membrane</keyword>
<dbReference type="EMBL" id="CP107525">
    <property type="protein sequence ID" value="UZW64669.1"/>
    <property type="molecule type" value="Genomic_DNA"/>
</dbReference>
<dbReference type="Gene3D" id="1.10.3720.10">
    <property type="entry name" value="MetI-like"/>
    <property type="match status" value="1"/>
</dbReference>
<evidence type="ECO:0000256" key="10">
    <source>
        <dbReference type="RuleBase" id="RU363032"/>
    </source>
</evidence>
<dbReference type="RefSeq" id="WP_154221484.1">
    <property type="nucleotide sequence ID" value="NZ_CP034544.1"/>
</dbReference>
<feature type="transmembrane region" description="Helical" evidence="10">
    <location>
        <begin position="299"/>
        <end position="321"/>
    </location>
</feature>
<gene>
    <name evidence="13" type="ORF">OIE46_01105</name>
</gene>
<dbReference type="InterPro" id="IPR025966">
    <property type="entry name" value="OppC_N"/>
</dbReference>
<dbReference type="PANTHER" id="PTHR43386:SF24">
    <property type="entry name" value="OLIGOPEPTIDE TRANSPORT SYSTEM PERMEASE PROTEIN AMID"/>
    <property type="match status" value="1"/>
</dbReference>
<dbReference type="GO" id="GO:0055085">
    <property type="term" value="P:transmembrane transport"/>
    <property type="evidence" value="ECO:0007669"/>
    <property type="project" value="InterPro"/>
</dbReference>
<evidence type="ECO:0000256" key="1">
    <source>
        <dbReference type="ARBA" id="ARBA00004651"/>
    </source>
</evidence>
<keyword evidence="4 10" id="KW-0812">Transmembrane</keyword>
<evidence type="ECO:0000256" key="3">
    <source>
        <dbReference type="ARBA" id="ARBA00022475"/>
    </source>
</evidence>
<dbReference type="CDD" id="cd06261">
    <property type="entry name" value="TM_PBP2"/>
    <property type="match status" value="1"/>
</dbReference>
<evidence type="ECO:0000256" key="5">
    <source>
        <dbReference type="ARBA" id="ARBA00022856"/>
    </source>
</evidence>
<protein>
    <submittedName>
        <fullName evidence="13">ABC transporter permease</fullName>
    </submittedName>
</protein>
<feature type="transmembrane region" description="Helical" evidence="10">
    <location>
        <begin position="169"/>
        <end position="188"/>
    </location>
</feature>
<keyword evidence="5" id="KW-0571">Peptide transport</keyword>
<dbReference type="InterPro" id="IPR050366">
    <property type="entry name" value="BP-dependent_transpt_permease"/>
</dbReference>
<dbReference type="GO" id="GO:0005886">
    <property type="term" value="C:plasma membrane"/>
    <property type="evidence" value="ECO:0007669"/>
    <property type="project" value="UniProtKB-SubCell"/>
</dbReference>
<name>A0AAX3F1D5_MYCSY</name>
<evidence type="ECO:0000256" key="11">
    <source>
        <dbReference type="SAM" id="MobiDB-lite"/>
    </source>
</evidence>
<feature type="compositionally biased region" description="Basic and acidic residues" evidence="11">
    <location>
        <begin position="8"/>
        <end position="20"/>
    </location>
</feature>
<evidence type="ECO:0000256" key="8">
    <source>
        <dbReference type="ARBA" id="ARBA00023136"/>
    </source>
</evidence>
<dbReference type="PROSITE" id="PS50928">
    <property type="entry name" value="ABC_TM1"/>
    <property type="match status" value="1"/>
</dbReference>
<evidence type="ECO:0000313" key="14">
    <source>
        <dbReference type="Proteomes" id="UP001164481"/>
    </source>
</evidence>
<keyword evidence="7 10" id="KW-1133">Transmembrane helix</keyword>
<evidence type="ECO:0000256" key="2">
    <source>
        <dbReference type="ARBA" id="ARBA00022448"/>
    </source>
</evidence>
<dbReference type="GO" id="GO:0015031">
    <property type="term" value="P:protein transport"/>
    <property type="evidence" value="ECO:0007669"/>
    <property type="project" value="UniProtKB-KW"/>
</dbReference>
<feature type="transmembrane region" description="Helical" evidence="10">
    <location>
        <begin position="134"/>
        <end position="157"/>
    </location>
</feature>
<dbReference type="Proteomes" id="UP001164481">
    <property type="component" value="Chromosome"/>
</dbReference>
<evidence type="ECO:0000256" key="6">
    <source>
        <dbReference type="ARBA" id="ARBA00022927"/>
    </source>
</evidence>
<evidence type="ECO:0000256" key="4">
    <source>
        <dbReference type="ARBA" id="ARBA00022692"/>
    </source>
</evidence>
<comment type="similarity">
    <text evidence="9">Belongs to the binding-protein-dependent transport system permease family. OppBC subfamily.</text>
</comment>
<reference evidence="13" key="1">
    <citation type="submission" date="2022-10" db="EMBL/GenBank/DDBJ databases">
        <authorList>
            <person name="Wei X."/>
        </authorList>
    </citation>
    <scope>NUCLEOTIDE SEQUENCE</scope>
    <source>
        <strain evidence="13">SD2</strain>
    </source>
</reference>
<evidence type="ECO:0000313" key="13">
    <source>
        <dbReference type="EMBL" id="UZW64669.1"/>
    </source>
</evidence>
<dbReference type="SUPFAM" id="SSF161098">
    <property type="entry name" value="MetI-like"/>
    <property type="match status" value="1"/>
</dbReference>
<dbReference type="Pfam" id="PF12911">
    <property type="entry name" value="OppC_N"/>
    <property type="match status" value="1"/>
</dbReference>
<proteinExistence type="inferred from homology"/>